<dbReference type="AlphaFoldDB" id="A0A3B1BQZ0"/>
<dbReference type="FunFam" id="3.40.50.12240:FF:000002">
    <property type="entry name" value="Flagellum-specific ATP synthase FliI"/>
    <property type="match status" value="1"/>
</dbReference>
<dbReference type="GO" id="GO:0030257">
    <property type="term" value="C:type III protein secretion system complex"/>
    <property type="evidence" value="ECO:0007669"/>
    <property type="project" value="InterPro"/>
</dbReference>
<gene>
    <name evidence="10" type="ORF">MNBD_NITROSPINAE04-1543</name>
</gene>
<dbReference type="PANTHER" id="PTHR15184:SF9">
    <property type="entry name" value="SPI-1 TYPE 3 SECRETION SYSTEM ATPASE"/>
    <property type="match status" value="1"/>
</dbReference>
<evidence type="ECO:0000256" key="1">
    <source>
        <dbReference type="ARBA" id="ARBA00004496"/>
    </source>
</evidence>
<organism evidence="10">
    <name type="scientific">hydrothermal vent metagenome</name>
    <dbReference type="NCBI Taxonomy" id="652676"/>
    <lineage>
        <taxon>unclassified sequences</taxon>
        <taxon>metagenomes</taxon>
        <taxon>ecological metagenomes</taxon>
    </lineage>
</organism>
<name>A0A3B1BQZ0_9ZZZZ</name>
<dbReference type="GO" id="GO:0030254">
    <property type="term" value="P:protein secretion by the type III secretion system"/>
    <property type="evidence" value="ECO:0007669"/>
    <property type="project" value="InterPro"/>
</dbReference>
<comment type="catalytic activity">
    <reaction evidence="8">
        <text>ATP + H2O + cellular proteinSide 1 = ADP + phosphate + cellular proteinSide 2.</text>
        <dbReference type="EC" id="7.4.2.8"/>
    </reaction>
</comment>
<evidence type="ECO:0000256" key="3">
    <source>
        <dbReference type="ARBA" id="ARBA00022490"/>
    </source>
</evidence>
<evidence type="ECO:0000256" key="2">
    <source>
        <dbReference type="ARBA" id="ARBA00022448"/>
    </source>
</evidence>
<dbReference type="GO" id="GO:0008564">
    <property type="term" value="F:protein-exporting ATPase activity"/>
    <property type="evidence" value="ECO:0007669"/>
    <property type="project" value="UniProtKB-EC"/>
</dbReference>
<evidence type="ECO:0000256" key="6">
    <source>
        <dbReference type="ARBA" id="ARBA00022927"/>
    </source>
</evidence>
<keyword evidence="3" id="KW-0963">Cytoplasm</keyword>
<dbReference type="GO" id="GO:0005737">
    <property type="term" value="C:cytoplasm"/>
    <property type="evidence" value="ECO:0007669"/>
    <property type="project" value="UniProtKB-SubCell"/>
</dbReference>
<evidence type="ECO:0000256" key="7">
    <source>
        <dbReference type="ARBA" id="ARBA00022967"/>
    </source>
</evidence>
<evidence type="ECO:0000313" key="10">
    <source>
        <dbReference type="EMBL" id="VAX20716.1"/>
    </source>
</evidence>
<dbReference type="Pfam" id="PF18269">
    <property type="entry name" value="T3SS_ATPase_C"/>
    <property type="match status" value="1"/>
</dbReference>
<proteinExistence type="predicted"/>
<dbReference type="InterPro" id="IPR005714">
    <property type="entry name" value="ATPase_T3SS_FliI/YscN"/>
</dbReference>
<dbReference type="GO" id="GO:0005524">
    <property type="term" value="F:ATP binding"/>
    <property type="evidence" value="ECO:0007669"/>
    <property type="project" value="UniProtKB-KW"/>
</dbReference>
<dbReference type="GO" id="GO:0016887">
    <property type="term" value="F:ATP hydrolysis activity"/>
    <property type="evidence" value="ECO:0007669"/>
    <property type="project" value="InterPro"/>
</dbReference>
<evidence type="ECO:0000256" key="5">
    <source>
        <dbReference type="ARBA" id="ARBA00022840"/>
    </source>
</evidence>
<dbReference type="SMART" id="SM00382">
    <property type="entry name" value="AAA"/>
    <property type="match status" value="1"/>
</dbReference>
<dbReference type="Pfam" id="PF00006">
    <property type="entry name" value="ATP-synt_ab"/>
    <property type="match status" value="1"/>
</dbReference>
<dbReference type="NCBIfam" id="TIGR01026">
    <property type="entry name" value="fliI_yscN"/>
    <property type="match status" value="1"/>
</dbReference>
<dbReference type="Gene3D" id="3.40.50.12240">
    <property type="match status" value="1"/>
</dbReference>
<dbReference type="InterPro" id="IPR040627">
    <property type="entry name" value="T3SS_ATPase_C"/>
</dbReference>
<keyword evidence="6" id="KW-0653">Protein transport</keyword>
<keyword evidence="5" id="KW-0067">ATP-binding</keyword>
<dbReference type="EMBL" id="UOGA01000184">
    <property type="protein sequence ID" value="VAX20716.1"/>
    <property type="molecule type" value="Genomic_DNA"/>
</dbReference>
<dbReference type="GO" id="GO:0046933">
    <property type="term" value="F:proton-transporting ATP synthase activity, rotational mechanism"/>
    <property type="evidence" value="ECO:0007669"/>
    <property type="project" value="TreeGrafter"/>
</dbReference>
<dbReference type="InterPro" id="IPR027417">
    <property type="entry name" value="P-loop_NTPase"/>
</dbReference>
<dbReference type="InterPro" id="IPR003593">
    <property type="entry name" value="AAA+_ATPase"/>
</dbReference>
<keyword evidence="2" id="KW-0813">Transport</keyword>
<dbReference type="CDD" id="cd01136">
    <property type="entry name" value="ATPase_flagellum-secretory_path_III"/>
    <property type="match status" value="1"/>
</dbReference>
<protein>
    <submittedName>
        <fullName evidence="10">Flagellum-specific ATP synthase FliI</fullName>
    </submittedName>
</protein>
<dbReference type="SUPFAM" id="SSF52540">
    <property type="entry name" value="P-loop containing nucleoside triphosphate hydrolases"/>
    <property type="match status" value="1"/>
</dbReference>
<evidence type="ECO:0000256" key="8">
    <source>
        <dbReference type="ARBA" id="ARBA00034006"/>
    </source>
</evidence>
<dbReference type="PROSITE" id="PS00152">
    <property type="entry name" value="ATPASE_ALPHA_BETA"/>
    <property type="match status" value="1"/>
</dbReference>
<keyword evidence="7" id="KW-1278">Translocase</keyword>
<accession>A0A3B1BQZ0</accession>
<dbReference type="PANTHER" id="PTHR15184">
    <property type="entry name" value="ATP SYNTHASE"/>
    <property type="match status" value="1"/>
</dbReference>
<keyword evidence="4" id="KW-0547">Nucleotide-binding</keyword>
<evidence type="ECO:0000256" key="4">
    <source>
        <dbReference type="ARBA" id="ARBA00022741"/>
    </source>
</evidence>
<dbReference type="InterPro" id="IPR050053">
    <property type="entry name" value="ATPase_alpha/beta_chains"/>
</dbReference>
<evidence type="ECO:0000259" key="9">
    <source>
        <dbReference type="SMART" id="SM00382"/>
    </source>
</evidence>
<sequence length="451" mass="48356">MKTKPGKKAKNQTVINIDFSKYETALDSTRTIKVSGKVARVVGLVVEGIGPSLSIGGICDIYPKDSSIPVSAEVVGFHDNRILMMPLGELRGVSPGCHIAARSESAVVKVGDSLLGRVVDGLGEPIDGGRPLLNVVDRSIYNTPPHPLTRRRIREPLDLGIRTINGLHTVGRGQRMGILAGTGVGKSVLLGMIAKYTTADINVIAMIGERGREVREFIESNLGEEGMKRSVVVVATSDKPPLIRMRGAFVATAIAEYFRDQGKNVLLLMDSLTRFSMAQREIGLSVGEPPTTKGYTPSVFATLPKLLERAGACDGDGSITGLYSVLIEGDDISDPISDATRAILDGHILLSRRLSNMGRYPAIDTLGSISRVMTDVITQEHQALAVKLKELYSIYSEAEDLINIGAYVSGSNKRIDMAVAKIDAINAFLAQGINESVSVESSVEALRGIFN</sequence>
<dbReference type="CDD" id="cd18117">
    <property type="entry name" value="ATP-synt_flagellum-secretory_path_III_N"/>
    <property type="match status" value="1"/>
</dbReference>
<reference evidence="10" key="1">
    <citation type="submission" date="2018-06" db="EMBL/GenBank/DDBJ databases">
        <authorList>
            <person name="Zhirakovskaya E."/>
        </authorList>
    </citation>
    <scope>NUCLEOTIDE SEQUENCE</scope>
</reference>
<feature type="domain" description="AAA+ ATPase" evidence="9">
    <location>
        <begin position="172"/>
        <end position="354"/>
    </location>
</feature>
<dbReference type="InterPro" id="IPR000194">
    <property type="entry name" value="ATPase_F1/V1/A1_a/bsu_nucl-bd"/>
</dbReference>
<dbReference type="InterPro" id="IPR020003">
    <property type="entry name" value="ATPase_a/bsu_AS"/>
</dbReference>
<comment type="subcellular location">
    <subcellularLocation>
        <location evidence="1">Cytoplasm</location>
    </subcellularLocation>
</comment>